<dbReference type="InterPro" id="IPR001841">
    <property type="entry name" value="Znf_RING"/>
</dbReference>
<dbReference type="SUPFAM" id="SSF46785">
    <property type="entry name" value="Winged helix' DNA-binding domain"/>
    <property type="match status" value="1"/>
</dbReference>
<evidence type="ECO:0000259" key="12">
    <source>
        <dbReference type="PROSITE" id="PS50089"/>
    </source>
</evidence>
<dbReference type="SMART" id="SM00182">
    <property type="entry name" value="CULLIN"/>
    <property type="match status" value="1"/>
</dbReference>
<evidence type="ECO:0000256" key="6">
    <source>
        <dbReference type="ARBA" id="ARBA00023242"/>
    </source>
</evidence>
<dbReference type="PANTHER" id="PTHR11932">
    <property type="entry name" value="CULLIN"/>
    <property type="match status" value="1"/>
</dbReference>
<name>A0A3R7EKJ8_APHAT</name>
<evidence type="ECO:0000256" key="1">
    <source>
        <dbReference type="ARBA" id="ARBA00004123"/>
    </source>
</evidence>
<dbReference type="GO" id="GO:0043161">
    <property type="term" value="P:proteasome-mediated ubiquitin-dependent protein catabolic process"/>
    <property type="evidence" value="ECO:0007669"/>
    <property type="project" value="UniProtKB-ARBA"/>
</dbReference>
<dbReference type="SUPFAM" id="SSF74788">
    <property type="entry name" value="Cullin repeat-like"/>
    <property type="match status" value="1"/>
</dbReference>
<dbReference type="Pfam" id="PF00888">
    <property type="entry name" value="Cullin"/>
    <property type="match status" value="1"/>
</dbReference>
<keyword evidence="5" id="KW-0832">Ubl conjugation</keyword>
<dbReference type="GO" id="GO:0000278">
    <property type="term" value="P:mitotic cell cycle"/>
    <property type="evidence" value="ECO:0007669"/>
    <property type="project" value="UniProtKB-ARBA"/>
</dbReference>
<reference evidence="13 14" key="1">
    <citation type="submission" date="2018-08" db="EMBL/GenBank/DDBJ databases">
        <title>Aphanomyces genome sequencing and annotation.</title>
        <authorList>
            <person name="Minardi D."/>
            <person name="Oidtmann B."/>
            <person name="Van Der Giezen M."/>
            <person name="Studholme D.J."/>
        </authorList>
    </citation>
    <scope>NUCLEOTIDE SEQUENCE [LARGE SCALE GENOMIC DNA]</scope>
    <source>
        <strain evidence="13 14">Da</strain>
    </source>
</reference>
<feature type="compositionally biased region" description="Pro residues" evidence="10">
    <location>
        <begin position="933"/>
        <end position="944"/>
    </location>
</feature>
<dbReference type="FunFam" id="1.20.1310.10:FF:000006">
    <property type="entry name" value="Cullin 3"/>
    <property type="match status" value="1"/>
</dbReference>
<proteinExistence type="inferred from homology"/>
<dbReference type="PROSITE" id="PS50069">
    <property type="entry name" value="CULLIN_2"/>
    <property type="match status" value="1"/>
</dbReference>
<dbReference type="GO" id="GO:0010468">
    <property type="term" value="P:regulation of gene expression"/>
    <property type="evidence" value="ECO:0007669"/>
    <property type="project" value="UniProtKB-ARBA"/>
</dbReference>
<dbReference type="CDD" id="cd16494">
    <property type="entry name" value="RING-CH-C4HC3_ZSWM2"/>
    <property type="match status" value="1"/>
</dbReference>
<dbReference type="FunFam" id="1.20.1310.10:FF:000001">
    <property type="entry name" value="Cullin 3"/>
    <property type="match status" value="1"/>
</dbReference>
<dbReference type="FunFam" id="1.20.1310.10:FF:000002">
    <property type="entry name" value="cullin-3 isoform X1"/>
    <property type="match status" value="1"/>
</dbReference>
<dbReference type="InterPro" id="IPR019559">
    <property type="entry name" value="Cullin_neddylation_domain"/>
</dbReference>
<dbReference type="Pfam" id="PF10557">
    <property type="entry name" value="Cullin_Nedd8"/>
    <property type="match status" value="1"/>
</dbReference>
<dbReference type="InterPro" id="IPR016159">
    <property type="entry name" value="Cullin_repeat-like_dom_sf"/>
</dbReference>
<keyword evidence="7" id="KW-0862">Zinc</keyword>
<feature type="compositionally biased region" description="Polar residues" evidence="10">
    <location>
        <begin position="1074"/>
        <end position="1085"/>
    </location>
</feature>
<dbReference type="GO" id="GO:0006950">
    <property type="term" value="P:response to stress"/>
    <property type="evidence" value="ECO:0007669"/>
    <property type="project" value="UniProtKB-ARBA"/>
</dbReference>
<comment type="subcellular location">
    <subcellularLocation>
        <location evidence="1">Nucleus</location>
    </subcellularLocation>
</comment>
<dbReference type="VEuPathDB" id="FungiDB:H257_01177"/>
<dbReference type="InterPro" id="IPR045093">
    <property type="entry name" value="Cullin"/>
</dbReference>
<feature type="compositionally biased region" description="Basic and acidic residues" evidence="10">
    <location>
        <begin position="988"/>
        <end position="998"/>
    </location>
</feature>
<dbReference type="InterPro" id="IPR036388">
    <property type="entry name" value="WH-like_DNA-bd_sf"/>
</dbReference>
<dbReference type="Gene3D" id="1.10.10.10">
    <property type="entry name" value="Winged helix-like DNA-binding domain superfamily/Winged helix DNA-binding domain"/>
    <property type="match status" value="1"/>
</dbReference>
<feature type="region of interest" description="Disordered" evidence="10">
    <location>
        <begin position="860"/>
        <end position="945"/>
    </location>
</feature>
<dbReference type="GO" id="GO:0031625">
    <property type="term" value="F:ubiquitin protein ligase binding"/>
    <property type="evidence" value="ECO:0007669"/>
    <property type="project" value="InterPro"/>
</dbReference>
<dbReference type="Proteomes" id="UP000285430">
    <property type="component" value="Unassembled WGS sequence"/>
</dbReference>
<evidence type="ECO:0000256" key="3">
    <source>
        <dbReference type="ARBA" id="ARBA00006019"/>
    </source>
</evidence>
<dbReference type="InterPro" id="IPR036390">
    <property type="entry name" value="WH_DNA-bd_sf"/>
</dbReference>
<dbReference type="AlphaFoldDB" id="A0A3R7EKJ8"/>
<dbReference type="Gene3D" id="3.30.40.10">
    <property type="entry name" value="Zinc/RING finger domain, C3HC4 (zinc finger)"/>
    <property type="match status" value="1"/>
</dbReference>
<dbReference type="SUPFAM" id="SSF75632">
    <property type="entry name" value="Cullin homology domain"/>
    <property type="match status" value="1"/>
</dbReference>
<dbReference type="InterPro" id="IPR036317">
    <property type="entry name" value="Cullin_homology_sf"/>
</dbReference>
<comment type="pathway">
    <text evidence="2">Protein modification; protein ubiquitination.</text>
</comment>
<feature type="compositionally biased region" description="Polar residues" evidence="10">
    <location>
        <begin position="1009"/>
        <end position="1019"/>
    </location>
</feature>
<gene>
    <name evidence="13" type="ORF">DYB37_009308</name>
</gene>
<dbReference type="FunFam" id="1.10.10.10:FF:000091">
    <property type="entry name" value="Cullin 3"/>
    <property type="match status" value="1"/>
</dbReference>
<dbReference type="GO" id="GO:0008270">
    <property type="term" value="F:zinc ion binding"/>
    <property type="evidence" value="ECO:0007669"/>
    <property type="project" value="UniProtKB-KW"/>
</dbReference>
<comment type="caution">
    <text evidence="13">The sequence shown here is derived from an EMBL/GenBank/DDBJ whole genome shotgun (WGS) entry which is preliminary data.</text>
</comment>
<dbReference type="GO" id="GO:0080090">
    <property type="term" value="P:regulation of primary metabolic process"/>
    <property type="evidence" value="ECO:0007669"/>
    <property type="project" value="UniProtKB-ARBA"/>
</dbReference>
<evidence type="ECO:0000313" key="14">
    <source>
        <dbReference type="Proteomes" id="UP000285430"/>
    </source>
</evidence>
<evidence type="ECO:0000313" key="13">
    <source>
        <dbReference type="EMBL" id="RHZ03725.1"/>
    </source>
</evidence>
<evidence type="ECO:0000256" key="8">
    <source>
        <dbReference type="PROSITE-ProRule" id="PRU00330"/>
    </source>
</evidence>
<evidence type="ECO:0000256" key="5">
    <source>
        <dbReference type="ARBA" id="ARBA00022843"/>
    </source>
</evidence>
<organism evidence="13 14">
    <name type="scientific">Aphanomyces astaci</name>
    <name type="common">Crayfish plague agent</name>
    <dbReference type="NCBI Taxonomy" id="112090"/>
    <lineage>
        <taxon>Eukaryota</taxon>
        <taxon>Sar</taxon>
        <taxon>Stramenopiles</taxon>
        <taxon>Oomycota</taxon>
        <taxon>Saprolegniomycetes</taxon>
        <taxon>Saprolegniales</taxon>
        <taxon>Verrucalvaceae</taxon>
        <taxon>Aphanomyces</taxon>
    </lineage>
</organism>
<accession>A0A3R7EKJ8</accession>
<evidence type="ECO:0000259" key="11">
    <source>
        <dbReference type="PROSITE" id="PS50069"/>
    </source>
</evidence>
<dbReference type="InterPro" id="IPR001373">
    <property type="entry name" value="Cullin_N"/>
</dbReference>
<feature type="region of interest" description="Disordered" evidence="10">
    <location>
        <begin position="973"/>
        <end position="1021"/>
    </location>
</feature>
<dbReference type="GO" id="GO:0000209">
    <property type="term" value="P:protein polyubiquitination"/>
    <property type="evidence" value="ECO:0007669"/>
    <property type="project" value="UniProtKB-ARBA"/>
</dbReference>
<feature type="domain" description="Cullin family profile" evidence="11">
    <location>
        <begin position="389"/>
        <end position="612"/>
    </location>
</feature>
<dbReference type="VEuPathDB" id="FungiDB:H257_01176"/>
<protein>
    <recommendedName>
        <fullName evidence="15">RING-type domain-containing protein</fullName>
    </recommendedName>
</protein>
<dbReference type="InterPro" id="IPR059120">
    <property type="entry name" value="Cullin-like_AB"/>
</dbReference>
<dbReference type="Pfam" id="PF26557">
    <property type="entry name" value="Cullin_AB"/>
    <property type="match status" value="1"/>
</dbReference>
<dbReference type="InterPro" id="IPR013083">
    <property type="entry name" value="Znf_RING/FYVE/PHD"/>
</dbReference>
<dbReference type="SMART" id="SM00884">
    <property type="entry name" value="Cullin_Nedd8"/>
    <property type="match status" value="1"/>
</dbReference>
<evidence type="ECO:0008006" key="15">
    <source>
        <dbReference type="Google" id="ProtNLM"/>
    </source>
</evidence>
<keyword evidence="4" id="KW-1017">Isopeptide bond</keyword>
<feature type="domain" description="RING-type" evidence="12">
    <location>
        <begin position="801"/>
        <end position="846"/>
    </location>
</feature>
<dbReference type="EMBL" id="QUTH01007898">
    <property type="protein sequence ID" value="RHZ03725.1"/>
    <property type="molecule type" value="Genomic_DNA"/>
</dbReference>
<keyword evidence="7" id="KW-0863">Zinc-finger</keyword>
<dbReference type="SUPFAM" id="SSF57850">
    <property type="entry name" value="RING/U-box"/>
    <property type="match status" value="1"/>
</dbReference>
<dbReference type="GO" id="GO:0007165">
    <property type="term" value="P:signal transduction"/>
    <property type="evidence" value="ECO:0007669"/>
    <property type="project" value="UniProtKB-ARBA"/>
</dbReference>
<evidence type="ECO:0000256" key="10">
    <source>
        <dbReference type="SAM" id="MobiDB-lite"/>
    </source>
</evidence>
<dbReference type="Gene3D" id="1.20.1310.10">
    <property type="entry name" value="Cullin Repeats"/>
    <property type="match status" value="4"/>
</dbReference>
<feature type="compositionally biased region" description="Basic and acidic residues" evidence="10">
    <location>
        <begin position="1060"/>
        <end position="1073"/>
    </location>
</feature>
<comment type="similarity">
    <text evidence="3 8 9">Belongs to the cullin family.</text>
</comment>
<keyword evidence="6" id="KW-0539">Nucleus</keyword>
<dbReference type="GO" id="GO:0005737">
    <property type="term" value="C:cytoplasm"/>
    <property type="evidence" value="ECO:0007669"/>
    <property type="project" value="UniProtKB-ARBA"/>
</dbReference>
<feature type="region of interest" description="Disordered" evidence="10">
    <location>
        <begin position="1060"/>
        <end position="1085"/>
    </location>
</feature>
<dbReference type="Gene3D" id="3.30.230.130">
    <property type="entry name" value="Cullin, Chain C, Domain 2"/>
    <property type="match status" value="1"/>
</dbReference>
<evidence type="ECO:0000256" key="7">
    <source>
        <dbReference type="PROSITE-ProRule" id="PRU00175"/>
    </source>
</evidence>
<dbReference type="PROSITE" id="PS50089">
    <property type="entry name" value="ZF_RING_2"/>
    <property type="match status" value="1"/>
</dbReference>
<sequence>MDAGRKKFVVKPFRNNIGMDVNKAKETWQSLRSAIGEIHGHNASLLSFEELYRNSYNMVLHKHGDMLYSGVVECITEHLVQMADRVIKATDDTLMTQLFAAWTDHTITMTMIRDILMYMDRTYVSQKRKMLIYDMGLVLFLESIARHPQVKDRLKWHLLANIDLERNGELIDRGVMKDILGMLVDLGVRSNSVYEEDFENEFLSTTAAFYNAEAQRLLDQNTCPDFMEKADRRLTEEHHRVMQYLNSSTELKLKAIVERELIANHAKALVDMEGSGCVAMFRDDKVADLRRMYVLFKRVPATLDDIGTAVTTYIKTTGLDLVQAQLNLQQTQSSSTESALQFVNALLTLQDKFMGFLTSCWADDKAFHKCIQRGSVYYLFEAFMNTSRLCAYTLAQYVDDLLKSKSRFEADLERQADKVVGLFRYLSDKDVFEEFYKRFLAKRLLHAKGSTDEGEKMVIAKLKAECGYQFTSKLEGMFKDMAMTKDLMDGFKKLNPLLSVQVLTMGYWPTETSSAASHLPPGVRSWVQRFETFYFGRHNGRKLTWLHNMGSADIKATFGHGDTMVRHELTVSTFQMCILMLFNERPTWVFREIQEKTGIDPVDLRRHLISLCTPKFRIVLKSSKGKTIEDDDVFTINHEYKSKLHKVRIPLVSVKDSPGSAESMAAPPTELPPTVEEDRKHLVEAAIVRIMKTRKSMQHNNLMTEVTRQLTTRFVPSPQMIKRRIESLIEREYLTRNQSDRRLYNYTNMVLTEGYSQVDGGGGRKPFLRRKVLEDEASPETNGDGLGKECVRHTVVDGEVCAICREDMVEAQHNLTYCKRGCGNNFHIDCSIRKQAKENIICPLCRHDWGDSALSELKKEADVSNRNPLTHKATAPSKGKMDKGSGRRTLPRVNNQLEPDLVLSGGLHLGPIQPNQQKEERAVASKPHHRPLKPPTIPRHPCPTPDLSSLEASFVLGNSSAYPLRLNPLQKVPQTAPSARLAQADITHQQDRTQSSERKRQHVQAVNGRRQNQTNQSASGRLLLPELTVGSSGGPVLNLADVDRRTIDKGFQVKKAERELKHRQVKERRDQQHSMHTSFTGLNLL</sequence>
<dbReference type="InterPro" id="IPR016158">
    <property type="entry name" value="Cullin_homology"/>
</dbReference>
<evidence type="ECO:0000256" key="4">
    <source>
        <dbReference type="ARBA" id="ARBA00022499"/>
    </source>
</evidence>
<dbReference type="GO" id="GO:0005634">
    <property type="term" value="C:nucleus"/>
    <property type="evidence" value="ECO:0007669"/>
    <property type="project" value="UniProtKB-SubCell"/>
</dbReference>
<evidence type="ECO:0000256" key="2">
    <source>
        <dbReference type="ARBA" id="ARBA00004906"/>
    </source>
</evidence>
<keyword evidence="7" id="KW-0479">Metal-binding</keyword>
<evidence type="ECO:0000256" key="9">
    <source>
        <dbReference type="RuleBase" id="RU003829"/>
    </source>
</evidence>